<keyword evidence="1" id="KW-1133">Transmembrane helix</keyword>
<keyword evidence="1" id="KW-0472">Membrane</keyword>
<protein>
    <submittedName>
        <fullName evidence="2">Uncharacterized protein</fullName>
    </submittedName>
</protein>
<dbReference type="AlphaFoldDB" id="A0A520X990"/>
<sequence>MNINIDAVIIESAIYIIVAFITGFLLRDEELKKIKRVILILYLVVGIAVQSVLYFLILSAGVLLSAVLVLKYFNE</sequence>
<reference evidence="2 3" key="1">
    <citation type="submission" date="2019-01" db="EMBL/GenBank/DDBJ databases">
        <title>Insights into ecological role of a new deltaproteobacterial order Candidatus Sinidesulfobacterales (Sva0485) by metagenomics and metatranscriptomics.</title>
        <authorList>
            <person name="Tan S."/>
            <person name="Liu J."/>
            <person name="Fang Y."/>
            <person name="Hedlund B."/>
            <person name="Lian Z.-H."/>
            <person name="Huang L.-Y."/>
            <person name="Li J.-T."/>
            <person name="Huang L.-N."/>
            <person name="Li W.-J."/>
            <person name="Jiang H.-C."/>
            <person name="Dong H.-L."/>
            <person name="Shu W.-S."/>
        </authorList>
    </citation>
    <scope>NUCLEOTIDE SEQUENCE [LARGE SCALE GENOMIC DNA]</scope>
    <source>
        <strain evidence="2">AP4</strain>
    </source>
</reference>
<keyword evidence="1" id="KW-0812">Transmembrane</keyword>
<organism evidence="2 3">
    <name type="scientific">Candidatus Acidulodesulfobacterium acidiphilum</name>
    <dbReference type="NCBI Taxonomy" id="2597224"/>
    <lineage>
        <taxon>Bacteria</taxon>
        <taxon>Deltaproteobacteria</taxon>
        <taxon>Candidatus Acidulodesulfobacterales</taxon>
        <taxon>Candidatus Acidulodesulfobacterium</taxon>
    </lineage>
</organism>
<dbReference type="Proteomes" id="UP000322454">
    <property type="component" value="Unassembled WGS sequence"/>
</dbReference>
<accession>A0A520X990</accession>
<comment type="caution">
    <text evidence="2">The sequence shown here is derived from an EMBL/GenBank/DDBJ whole genome shotgun (WGS) entry which is preliminary data.</text>
</comment>
<feature type="transmembrane region" description="Helical" evidence="1">
    <location>
        <begin position="6"/>
        <end position="26"/>
    </location>
</feature>
<evidence type="ECO:0000313" key="3">
    <source>
        <dbReference type="Proteomes" id="UP000322454"/>
    </source>
</evidence>
<dbReference type="EMBL" id="SHMQ01000032">
    <property type="protein sequence ID" value="RZV37685.1"/>
    <property type="molecule type" value="Genomic_DNA"/>
</dbReference>
<proteinExistence type="predicted"/>
<gene>
    <name evidence="2" type="ORF">EVJ48_08425</name>
</gene>
<feature type="transmembrane region" description="Helical" evidence="1">
    <location>
        <begin position="38"/>
        <end position="70"/>
    </location>
</feature>
<evidence type="ECO:0000313" key="2">
    <source>
        <dbReference type="EMBL" id="RZV37685.1"/>
    </source>
</evidence>
<evidence type="ECO:0000256" key="1">
    <source>
        <dbReference type="SAM" id="Phobius"/>
    </source>
</evidence>
<name>A0A520X990_9DELT</name>